<dbReference type="Pfam" id="PF04116">
    <property type="entry name" value="FA_hydroxylase"/>
    <property type="match status" value="1"/>
</dbReference>
<dbReference type="InParanoid" id="A0A2N3NL91"/>
<feature type="domain" description="Fatty acid hydroxylase" evidence="6">
    <location>
        <begin position="140"/>
        <end position="271"/>
    </location>
</feature>
<protein>
    <recommendedName>
        <fullName evidence="6">Fatty acid hydroxylase domain-containing protein</fullName>
    </recommendedName>
</protein>
<evidence type="ECO:0000256" key="1">
    <source>
        <dbReference type="ARBA" id="ARBA00004370"/>
    </source>
</evidence>
<evidence type="ECO:0000256" key="5">
    <source>
        <dbReference type="SAM" id="Phobius"/>
    </source>
</evidence>
<evidence type="ECO:0000256" key="3">
    <source>
        <dbReference type="ARBA" id="ARBA00022989"/>
    </source>
</evidence>
<comment type="subcellular location">
    <subcellularLocation>
        <location evidence="1">Membrane</location>
    </subcellularLocation>
</comment>
<dbReference type="GO" id="GO:0005506">
    <property type="term" value="F:iron ion binding"/>
    <property type="evidence" value="ECO:0007669"/>
    <property type="project" value="InterPro"/>
</dbReference>
<comment type="caution">
    <text evidence="7">The sequence shown here is derived from an EMBL/GenBank/DDBJ whole genome shotgun (WGS) entry which is preliminary data.</text>
</comment>
<evidence type="ECO:0000259" key="6">
    <source>
        <dbReference type="Pfam" id="PF04116"/>
    </source>
</evidence>
<dbReference type="GO" id="GO:0008610">
    <property type="term" value="P:lipid biosynthetic process"/>
    <property type="evidence" value="ECO:0007669"/>
    <property type="project" value="InterPro"/>
</dbReference>
<reference evidence="7 8" key="1">
    <citation type="journal article" date="2017" name="G3 (Bethesda)">
        <title>First Draft Genome Sequence of the Pathogenic Fungus Lomentospora prolificans (Formerly Scedosporium prolificans).</title>
        <authorList>
            <person name="Luo R."/>
            <person name="Zimin A."/>
            <person name="Workman R."/>
            <person name="Fan Y."/>
            <person name="Pertea G."/>
            <person name="Grossman N."/>
            <person name="Wear M.P."/>
            <person name="Jia B."/>
            <person name="Miller H."/>
            <person name="Casadevall A."/>
            <person name="Timp W."/>
            <person name="Zhang S.X."/>
            <person name="Salzberg S.L."/>
        </authorList>
    </citation>
    <scope>NUCLEOTIDE SEQUENCE [LARGE SCALE GENOMIC DNA]</scope>
    <source>
        <strain evidence="7 8">JHH-5317</strain>
    </source>
</reference>
<proteinExistence type="predicted"/>
<feature type="transmembrane region" description="Helical" evidence="5">
    <location>
        <begin position="90"/>
        <end position="115"/>
    </location>
</feature>
<evidence type="ECO:0000256" key="4">
    <source>
        <dbReference type="ARBA" id="ARBA00023136"/>
    </source>
</evidence>
<feature type="transmembrane region" description="Helical" evidence="5">
    <location>
        <begin position="43"/>
        <end position="70"/>
    </location>
</feature>
<dbReference type="EMBL" id="NLAX01000002">
    <property type="protein sequence ID" value="PKS13178.1"/>
    <property type="molecule type" value="Genomic_DNA"/>
</dbReference>
<dbReference type="VEuPathDB" id="FungiDB:jhhlp_000522"/>
<gene>
    <name evidence="7" type="ORF">jhhlp_000522</name>
</gene>
<keyword evidence="2 5" id="KW-0812">Transmembrane</keyword>
<dbReference type="InterPro" id="IPR006694">
    <property type="entry name" value="Fatty_acid_hydroxylase"/>
</dbReference>
<dbReference type="AlphaFoldDB" id="A0A2N3NL91"/>
<dbReference type="GO" id="GO:0016020">
    <property type="term" value="C:membrane"/>
    <property type="evidence" value="ECO:0007669"/>
    <property type="project" value="UniProtKB-SubCell"/>
</dbReference>
<name>A0A2N3NL91_9PEZI</name>
<keyword evidence="8" id="KW-1185">Reference proteome</keyword>
<evidence type="ECO:0000313" key="7">
    <source>
        <dbReference type="EMBL" id="PKS13178.1"/>
    </source>
</evidence>
<dbReference type="STRING" id="41688.A0A2N3NL91"/>
<evidence type="ECO:0000256" key="2">
    <source>
        <dbReference type="ARBA" id="ARBA00022692"/>
    </source>
</evidence>
<dbReference type="PANTHER" id="PTHR11863">
    <property type="entry name" value="STEROL DESATURASE"/>
    <property type="match status" value="1"/>
</dbReference>
<keyword evidence="3 5" id="KW-1133">Transmembrane helix</keyword>
<dbReference type="OrthoDB" id="408954at2759"/>
<keyword evidence="4 5" id="KW-0472">Membrane</keyword>
<sequence length="306" mass="33779">MDVLLSIPLISTLLTPSWSTSMNLLFFYATWSTLVLAYDSAAIHASALLGVRIILWLIPSLIFLLFDTLLPSLSSAIKFPVAASPPRRPLRLLGLAVGNMLLVTGVEAVLSYTFYHGMGKPIFRTSTTLPLPWHLLKHILILLTSREILTYYIHRFLLHGNKSPMLTRLHATWGHANPVSSVQLYADHPFPLLTHRLVPVFIPSLILRPHLLTYMLFTMICTAQDTISASGYSIVPGIILGGIARRTTVHYASNGKANYGAWGVLDWAHGTSRGGDLLTDIKEEADKHDVKGRSARKLDKGVAALQ</sequence>
<dbReference type="Proteomes" id="UP000233524">
    <property type="component" value="Unassembled WGS sequence"/>
</dbReference>
<accession>A0A2N3NL91</accession>
<evidence type="ECO:0000313" key="8">
    <source>
        <dbReference type="Proteomes" id="UP000233524"/>
    </source>
</evidence>
<organism evidence="7 8">
    <name type="scientific">Lomentospora prolificans</name>
    <dbReference type="NCBI Taxonomy" id="41688"/>
    <lineage>
        <taxon>Eukaryota</taxon>
        <taxon>Fungi</taxon>
        <taxon>Dikarya</taxon>
        <taxon>Ascomycota</taxon>
        <taxon>Pezizomycotina</taxon>
        <taxon>Sordariomycetes</taxon>
        <taxon>Hypocreomycetidae</taxon>
        <taxon>Microascales</taxon>
        <taxon>Microascaceae</taxon>
        <taxon>Lomentospora</taxon>
    </lineage>
</organism>
<dbReference type="GO" id="GO:0016491">
    <property type="term" value="F:oxidoreductase activity"/>
    <property type="evidence" value="ECO:0007669"/>
    <property type="project" value="InterPro"/>
</dbReference>
<dbReference type="InterPro" id="IPR050307">
    <property type="entry name" value="Sterol_Desaturase_Related"/>
</dbReference>